<evidence type="ECO:0000256" key="1">
    <source>
        <dbReference type="SAM" id="Coils"/>
    </source>
</evidence>
<evidence type="ECO:0000256" key="2">
    <source>
        <dbReference type="SAM" id="MobiDB-lite"/>
    </source>
</evidence>
<dbReference type="GO" id="GO:0004386">
    <property type="term" value="F:helicase activity"/>
    <property type="evidence" value="ECO:0007669"/>
    <property type="project" value="UniProtKB-KW"/>
</dbReference>
<organism evidence="3 4">
    <name type="scientific">Trifolium pratense</name>
    <name type="common">Red clover</name>
    <dbReference type="NCBI Taxonomy" id="57577"/>
    <lineage>
        <taxon>Eukaryota</taxon>
        <taxon>Viridiplantae</taxon>
        <taxon>Streptophyta</taxon>
        <taxon>Embryophyta</taxon>
        <taxon>Tracheophyta</taxon>
        <taxon>Spermatophyta</taxon>
        <taxon>Magnoliopsida</taxon>
        <taxon>eudicotyledons</taxon>
        <taxon>Gunneridae</taxon>
        <taxon>Pentapetalae</taxon>
        <taxon>rosids</taxon>
        <taxon>fabids</taxon>
        <taxon>Fabales</taxon>
        <taxon>Fabaceae</taxon>
        <taxon>Papilionoideae</taxon>
        <taxon>50 kb inversion clade</taxon>
        <taxon>NPAAA clade</taxon>
        <taxon>Hologalegina</taxon>
        <taxon>IRL clade</taxon>
        <taxon>Trifolieae</taxon>
        <taxon>Trifolium</taxon>
    </lineage>
</organism>
<proteinExistence type="predicted"/>
<keyword evidence="1" id="KW-0175">Coiled coil</keyword>
<dbReference type="Proteomes" id="UP000236291">
    <property type="component" value="Unassembled WGS sequence"/>
</dbReference>
<feature type="region of interest" description="Disordered" evidence="2">
    <location>
        <begin position="165"/>
        <end position="198"/>
    </location>
</feature>
<feature type="non-terminal residue" evidence="3">
    <location>
        <position position="1"/>
    </location>
</feature>
<comment type="caution">
    <text evidence="3">The sequence shown here is derived from an EMBL/GenBank/DDBJ whole genome shotgun (WGS) entry which is preliminary data.</text>
</comment>
<dbReference type="EMBL" id="ASHM01017783">
    <property type="protein sequence ID" value="PNX99460.1"/>
    <property type="molecule type" value="Genomic_DNA"/>
</dbReference>
<keyword evidence="3" id="KW-0067">ATP-binding</keyword>
<dbReference type="ExpressionAtlas" id="A0A2K3N8X2">
    <property type="expression patterns" value="baseline"/>
</dbReference>
<reference evidence="3 4" key="1">
    <citation type="journal article" date="2014" name="Am. J. Bot.">
        <title>Genome assembly and annotation for red clover (Trifolium pratense; Fabaceae).</title>
        <authorList>
            <person name="Istvanek J."/>
            <person name="Jaros M."/>
            <person name="Krenek A."/>
            <person name="Repkova J."/>
        </authorList>
    </citation>
    <scope>NUCLEOTIDE SEQUENCE [LARGE SCALE GENOMIC DNA]</scope>
    <source>
        <strain evidence="4">cv. Tatra</strain>
        <tissue evidence="3">Young leaves</tissue>
    </source>
</reference>
<dbReference type="AlphaFoldDB" id="A0A2K3N8X2"/>
<feature type="compositionally biased region" description="Basic and acidic residues" evidence="2">
    <location>
        <begin position="1"/>
        <end position="12"/>
    </location>
</feature>
<gene>
    <name evidence="3" type="ORF">L195_g022725</name>
</gene>
<keyword evidence="3" id="KW-0378">Hydrolase</keyword>
<evidence type="ECO:0000313" key="3">
    <source>
        <dbReference type="EMBL" id="PNX99460.1"/>
    </source>
</evidence>
<keyword evidence="3" id="KW-0347">Helicase</keyword>
<accession>A0A2K3N8X2</accession>
<reference evidence="3 4" key="2">
    <citation type="journal article" date="2017" name="Front. Plant Sci.">
        <title>Gene Classification and Mining of Molecular Markers Useful in Red Clover (Trifolium pratense) Breeding.</title>
        <authorList>
            <person name="Istvanek J."/>
            <person name="Dluhosova J."/>
            <person name="Dluhos P."/>
            <person name="Patkova L."/>
            <person name="Nedelnik J."/>
            <person name="Repkova J."/>
        </authorList>
    </citation>
    <scope>NUCLEOTIDE SEQUENCE [LARGE SCALE GENOMIC DNA]</scope>
    <source>
        <strain evidence="4">cv. Tatra</strain>
        <tissue evidence="3">Young leaves</tissue>
    </source>
</reference>
<feature type="coiled-coil region" evidence="1">
    <location>
        <begin position="341"/>
        <end position="389"/>
    </location>
</feature>
<evidence type="ECO:0000313" key="4">
    <source>
        <dbReference type="Proteomes" id="UP000236291"/>
    </source>
</evidence>
<sequence>WDKQVNQKDGKKGVTKRKRGDSTSPVEMHVDSSSLVDPRNTGVTTRKGKMTKAEPSDGIPAKSGEMTNYNAVPNNSQMEVSSAHIAPGKLQGGSLPFTHVIRGAYARVHGGMAGPANVPVMNEPDNFMIGRQNSGSEMTMLRQEIVYRQRNYIWKLHLEPSILEKNGCNKDLNGPKGKSQSFNEPGSERIAPRNDEKRDHAWDRNQLAQEQGACTPIASPRTIPHVPIPAGTSTLPSNNWRVVLAVDDFGGESSSAWDMQFSGGEVVSQYNTPSDKEKIQKIGFEQSLEAVRTYSLWTASIATETSRILKEEHSHYLSSVTGLRNSLSQAEADNHIKDESLNTLQKTLEYTMDELKTYRERYLSSKADYSKLESELESLRLSCVEKDKKIESMENSALEDFDEGFSCAIQQVEVLHPGIDLTGADSRLIVRGGRVVDPRAKTSFGVVTDP</sequence>
<feature type="region of interest" description="Disordered" evidence="2">
    <location>
        <begin position="1"/>
        <end position="65"/>
    </location>
</feature>
<protein>
    <submittedName>
        <fullName evidence="3">Helicase swr1</fullName>
    </submittedName>
</protein>
<feature type="compositionally biased region" description="Basic and acidic residues" evidence="2">
    <location>
        <begin position="186"/>
        <end position="198"/>
    </location>
</feature>
<name>A0A2K3N8X2_TRIPR</name>
<keyword evidence="3" id="KW-0547">Nucleotide-binding</keyword>